<dbReference type="Proteomes" id="UP000612282">
    <property type="component" value="Unassembled WGS sequence"/>
</dbReference>
<dbReference type="SUPFAM" id="SSF52540">
    <property type="entry name" value="P-loop containing nucleoside triphosphate hydrolases"/>
    <property type="match status" value="1"/>
</dbReference>
<keyword evidence="4" id="KW-1185">Reference proteome</keyword>
<evidence type="ECO:0000313" key="4">
    <source>
        <dbReference type="Proteomes" id="UP000612282"/>
    </source>
</evidence>
<name>A0ABQ3X405_9ACTN</name>
<keyword evidence="3" id="KW-0547">Nucleotide-binding</keyword>
<keyword evidence="3" id="KW-0347">Helicase</keyword>
<accession>A0ABQ3X405</accession>
<evidence type="ECO:0000259" key="2">
    <source>
        <dbReference type="Pfam" id="PF13538"/>
    </source>
</evidence>
<dbReference type="PANTHER" id="PTHR11070:SF45">
    <property type="entry name" value="DNA 3'-5' HELICASE"/>
    <property type="match status" value="1"/>
</dbReference>
<dbReference type="Gene3D" id="3.40.50.300">
    <property type="entry name" value="P-loop containing nucleotide triphosphate hydrolases"/>
    <property type="match status" value="3"/>
</dbReference>
<keyword evidence="3" id="KW-0378">Hydrolase</keyword>
<dbReference type="InterPro" id="IPR027785">
    <property type="entry name" value="UvrD-like_helicase_C"/>
</dbReference>
<keyword evidence="3" id="KW-0067">ATP-binding</keyword>
<sequence>MSTETEKAAEQDYLDMLYRRLDEMRDVARDRLHQQWRQSEGTRQDRAQRDSAARDHAARLARYEAVESGLCFGRLDPHDGAPLRIGRIGIHDPDDALLVDWRAPAARPFYVATAITSYGIDRRRHIRTRGRTVTGLDDEVLGAGVTGTGLVGEAALIAALDEHRTGRMRDIVETIQAEQDEVIRAGAGGVLVVQGGPGTGKTAVALHRAAYLLYTYREQFSARGVLIVGPNPTFLRYISQVLPSLAETGVLLATPADLFPGVTATAAEPPGVAAVKGDAGMLAVLADGLRARQRVPAEPIEVEVDRHVLRLDRYDCEPIRRRARESGRLHNLARPIFEAGVLDVLAAQVAERIGDDPFWDDPLGEDDAPGVPNVLDEADLADIRADLATEPAVLRVLDELWPVLTPERFLTDLYATTDHPLLRREPGGGWTAADVPLLDEAVELLGEDDRAERARAARARQRRLDYAQGVLDISAGSRSTDHRVLTATDVLSAEELADRYADREQLSAAERGAADRRWAFGHVIVDEAQELSAMAWRMLMRRCPSRSMTVVGDLAQTGALGGPESWAEVFAPFVADRWRLASLTVSYRTPAEIMAYAGRLLADADPPVVLPRPVRSAGAEPREESGDLTRLAALTVPDQGSLAVIVPSARYAEIAAALPGLGRDVEDPAVLLTVAQAKGLEFDEVVLVDPEAIRDGSPRGINDLYVALTRATRRLTVFRTTGGGAGSAGGRR</sequence>
<dbReference type="GO" id="GO:0004386">
    <property type="term" value="F:helicase activity"/>
    <property type="evidence" value="ECO:0007669"/>
    <property type="project" value="UniProtKB-KW"/>
</dbReference>
<evidence type="ECO:0000256" key="1">
    <source>
        <dbReference type="SAM" id="MobiDB-lite"/>
    </source>
</evidence>
<organism evidence="3 4">
    <name type="scientific">Actinoplanes couchii</name>
    <dbReference type="NCBI Taxonomy" id="403638"/>
    <lineage>
        <taxon>Bacteria</taxon>
        <taxon>Bacillati</taxon>
        <taxon>Actinomycetota</taxon>
        <taxon>Actinomycetes</taxon>
        <taxon>Micromonosporales</taxon>
        <taxon>Micromonosporaceae</taxon>
        <taxon>Actinoplanes</taxon>
    </lineage>
</organism>
<feature type="domain" description="UvrD-like helicase C-terminal" evidence="2">
    <location>
        <begin position="669"/>
        <end position="717"/>
    </location>
</feature>
<reference evidence="3 4" key="1">
    <citation type="submission" date="2021-01" db="EMBL/GenBank/DDBJ databases">
        <title>Whole genome shotgun sequence of Actinoplanes couchii NBRC 106145.</title>
        <authorList>
            <person name="Komaki H."/>
            <person name="Tamura T."/>
        </authorList>
    </citation>
    <scope>NUCLEOTIDE SEQUENCE [LARGE SCALE GENOMIC DNA]</scope>
    <source>
        <strain evidence="3 4">NBRC 106145</strain>
    </source>
</reference>
<protein>
    <submittedName>
        <fullName evidence="3">DNA helicase</fullName>
    </submittedName>
</protein>
<comment type="caution">
    <text evidence="3">The sequence shown here is derived from an EMBL/GenBank/DDBJ whole genome shotgun (WGS) entry which is preliminary data.</text>
</comment>
<evidence type="ECO:0000313" key="3">
    <source>
        <dbReference type="EMBL" id="GID53219.1"/>
    </source>
</evidence>
<dbReference type="InterPro" id="IPR000212">
    <property type="entry name" value="DNA_helicase_UvrD/REP"/>
</dbReference>
<gene>
    <name evidence="3" type="ORF">Aco03nite_016230</name>
</gene>
<feature type="compositionally biased region" description="Basic and acidic residues" evidence="1">
    <location>
        <begin position="40"/>
        <end position="54"/>
    </location>
</feature>
<proteinExistence type="predicted"/>
<dbReference type="PANTHER" id="PTHR11070">
    <property type="entry name" value="UVRD / RECB / PCRA DNA HELICASE FAMILY MEMBER"/>
    <property type="match status" value="1"/>
</dbReference>
<dbReference type="Pfam" id="PF13538">
    <property type="entry name" value="UvrD_C_2"/>
    <property type="match status" value="1"/>
</dbReference>
<dbReference type="InterPro" id="IPR027417">
    <property type="entry name" value="P-loop_NTPase"/>
</dbReference>
<dbReference type="EMBL" id="BOMG01000027">
    <property type="protein sequence ID" value="GID53219.1"/>
    <property type="molecule type" value="Genomic_DNA"/>
</dbReference>
<feature type="region of interest" description="Disordered" evidence="1">
    <location>
        <begin position="33"/>
        <end position="54"/>
    </location>
</feature>